<evidence type="ECO:0000256" key="7">
    <source>
        <dbReference type="RuleBase" id="RU363032"/>
    </source>
</evidence>
<sequence>MKKKMIHTLNYMALFLLGILFIYPLIVTFTNSFMSEKEIMLHYSTQLSLFDVLEGIKDAFVDMKLIPDQVSGEQYEEVLITQPSFLVLLTNSMKITFPVVIGNVLVSLLSAYGFTLWQWKYKEALFRLYVIVMLMPLQAVIVPNYIIADTLQIKDSNLAIILPGIFAPFGTFLLRQNMKAMSKEYFEAASVDGASIGYIFLYIVVPQMKSGISALSILVFIEYWNLVEQAVIFIKEYYREPLSVYLSRIAEGKVGLIFAASCVYMFVPIWFLILGQKDLEKGIELSGIK</sequence>
<keyword evidence="6 7" id="KW-0472">Membrane</keyword>
<comment type="similarity">
    <text evidence="7">Belongs to the binding-protein-dependent transport system permease family.</text>
</comment>
<dbReference type="PROSITE" id="PS50928">
    <property type="entry name" value="ABC_TM1"/>
    <property type="match status" value="1"/>
</dbReference>
<accession>A0A7C8HIA3</accession>
<dbReference type="Pfam" id="PF00528">
    <property type="entry name" value="BPD_transp_1"/>
    <property type="match status" value="1"/>
</dbReference>
<dbReference type="Gene3D" id="1.10.3720.10">
    <property type="entry name" value="MetI-like"/>
    <property type="match status" value="1"/>
</dbReference>
<proteinExistence type="inferred from homology"/>
<dbReference type="RefSeq" id="WP_207708275.1">
    <property type="nucleotide sequence ID" value="NZ_WSLF01000001.1"/>
</dbReference>
<feature type="transmembrane region" description="Helical" evidence="7">
    <location>
        <begin position="186"/>
        <end position="205"/>
    </location>
</feature>
<evidence type="ECO:0000256" key="6">
    <source>
        <dbReference type="ARBA" id="ARBA00023136"/>
    </source>
</evidence>
<keyword evidence="2 7" id="KW-0813">Transport</keyword>
<dbReference type="AlphaFoldDB" id="A0A7C8HIA3"/>
<keyword evidence="4 7" id="KW-0812">Transmembrane</keyword>
<feature type="transmembrane region" description="Helical" evidence="7">
    <location>
        <begin position="12"/>
        <end position="34"/>
    </location>
</feature>
<evidence type="ECO:0000256" key="1">
    <source>
        <dbReference type="ARBA" id="ARBA00004651"/>
    </source>
</evidence>
<organism evidence="9 10">
    <name type="scientific">Defluviitalea raffinosedens</name>
    <dbReference type="NCBI Taxonomy" id="1450156"/>
    <lineage>
        <taxon>Bacteria</taxon>
        <taxon>Bacillati</taxon>
        <taxon>Bacillota</taxon>
        <taxon>Clostridia</taxon>
        <taxon>Lachnospirales</taxon>
        <taxon>Defluviitaleaceae</taxon>
        <taxon>Defluviitalea</taxon>
    </lineage>
</organism>
<dbReference type="GO" id="GO:0055085">
    <property type="term" value="P:transmembrane transport"/>
    <property type="evidence" value="ECO:0007669"/>
    <property type="project" value="InterPro"/>
</dbReference>
<evidence type="ECO:0000313" key="10">
    <source>
        <dbReference type="Proteomes" id="UP000483018"/>
    </source>
</evidence>
<feature type="transmembrane region" description="Helical" evidence="7">
    <location>
        <begin position="254"/>
        <end position="273"/>
    </location>
</feature>
<dbReference type="EMBL" id="WSLF01000001">
    <property type="protein sequence ID" value="KAE9637134.1"/>
    <property type="molecule type" value="Genomic_DNA"/>
</dbReference>
<keyword evidence="5 7" id="KW-1133">Transmembrane helix</keyword>
<feature type="domain" description="ABC transmembrane type-1" evidence="8">
    <location>
        <begin position="89"/>
        <end position="275"/>
    </location>
</feature>
<dbReference type="GO" id="GO:0005886">
    <property type="term" value="C:plasma membrane"/>
    <property type="evidence" value="ECO:0007669"/>
    <property type="project" value="UniProtKB-SubCell"/>
</dbReference>
<dbReference type="CDD" id="cd06261">
    <property type="entry name" value="TM_PBP2"/>
    <property type="match status" value="1"/>
</dbReference>
<feature type="transmembrane region" description="Helical" evidence="7">
    <location>
        <begin position="126"/>
        <end position="146"/>
    </location>
</feature>
<keyword evidence="3" id="KW-1003">Cell membrane</keyword>
<reference evidence="9 10" key="1">
    <citation type="submission" date="2019-12" db="EMBL/GenBank/DDBJ databases">
        <title>Defluviitalea raffinosedens, isolated from a biogas fermenter, genome sequencing and characterization.</title>
        <authorList>
            <person name="Rettenmaier R."/>
            <person name="Schneider M."/>
            <person name="Neuhaus K."/>
            <person name="Liebl W."/>
            <person name="Zverlov V."/>
        </authorList>
    </citation>
    <scope>NUCLEOTIDE SEQUENCE [LARGE SCALE GENOMIC DNA]</scope>
    <source>
        <strain evidence="9 10">249c-K6</strain>
    </source>
</reference>
<comment type="caution">
    <text evidence="9">The sequence shown here is derived from an EMBL/GenBank/DDBJ whole genome shotgun (WGS) entry which is preliminary data.</text>
</comment>
<evidence type="ECO:0000256" key="5">
    <source>
        <dbReference type="ARBA" id="ARBA00022989"/>
    </source>
</evidence>
<evidence type="ECO:0000256" key="4">
    <source>
        <dbReference type="ARBA" id="ARBA00022692"/>
    </source>
</evidence>
<feature type="transmembrane region" description="Helical" evidence="7">
    <location>
        <begin position="158"/>
        <end position="174"/>
    </location>
</feature>
<dbReference type="PANTHER" id="PTHR43744">
    <property type="entry name" value="ABC TRANSPORTER PERMEASE PROTEIN MG189-RELATED-RELATED"/>
    <property type="match status" value="1"/>
</dbReference>
<feature type="transmembrane region" description="Helical" evidence="7">
    <location>
        <begin position="211"/>
        <end position="234"/>
    </location>
</feature>
<evidence type="ECO:0000259" key="8">
    <source>
        <dbReference type="PROSITE" id="PS50928"/>
    </source>
</evidence>
<gene>
    <name evidence="9" type="ORF">GND95_01510</name>
</gene>
<protein>
    <submittedName>
        <fullName evidence="9">ABC transporter permease subunit</fullName>
    </submittedName>
</protein>
<dbReference type="InterPro" id="IPR035906">
    <property type="entry name" value="MetI-like_sf"/>
</dbReference>
<feature type="transmembrane region" description="Helical" evidence="7">
    <location>
        <begin position="95"/>
        <end position="114"/>
    </location>
</feature>
<dbReference type="InterPro" id="IPR000515">
    <property type="entry name" value="MetI-like"/>
</dbReference>
<dbReference type="SUPFAM" id="SSF161098">
    <property type="entry name" value="MetI-like"/>
    <property type="match status" value="1"/>
</dbReference>
<dbReference type="PANTHER" id="PTHR43744:SF8">
    <property type="entry name" value="SN-GLYCEROL-3-PHOSPHATE TRANSPORT SYSTEM PERMEASE PROTEIN UGPE"/>
    <property type="match status" value="1"/>
</dbReference>
<comment type="subcellular location">
    <subcellularLocation>
        <location evidence="1 7">Cell membrane</location>
        <topology evidence="1 7">Multi-pass membrane protein</topology>
    </subcellularLocation>
</comment>
<dbReference type="Proteomes" id="UP000483018">
    <property type="component" value="Unassembled WGS sequence"/>
</dbReference>
<name>A0A7C8HIA3_9FIRM</name>
<keyword evidence="10" id="KW-1185">Reference proteome</keyword>
<evidence type="ECO:0000256" key="3">
    <source>
        <dbReference type="ARBA" id="ARBA00022475"/>
    </source>
</evidence>
<evidence type="ECO:0000256" key="2">
    <source>
        <dbReference type="ARBA" id="ARBA00022448"/>
    </source>
</evidence>
<evidence type="ECO:0000313" key="9">
    <source>
        <dbReference type="EMBL" id="KAE9637134.1"/>
    </source>
</evidence>